<evidence type="ECO:0000313" key="1">
    <source>
        <dbReference type="EMBL" id="SLM32175.1"/>
    </source>
</evidence>
<dbReference type="AlphaFoldDB" id="A0A1W1HID2"/>
<sequence>MKKRLRKKKHTGEYKEFGVSFAIKRNTKDKFDTFLDDFLEQAVEANNCYCGGGGKEEKFEGFIELGRLSSQPENALKRIIHWLGYRSDVEKYIFGEIVDAWYGPHDDIDL</sequence>
<gene>
    <name evidence="1" type="ORF">MTBBW1_600005</name>
</gene>
<dbReference type="Pfam" id="PF04320">
    <property type="entry name" value="YggL_50S_bp"/>
    <property type="match status" value="1"/>
</dbReference>
<dbReference type="PANTHER" id="PTHR38778">
    <property type="entry name" value="CYTOPLASMIC PROTEIN-RELATED"/>
    <property type="match status" value="1"/>
</dbReference>
<dbReference type="EMBL" id="FWEV01000304">
    <property type="protein sequence ID" value="SLM32175.1"/>
    <property type="molecule type" value="Genomic_DNA"/>
</dbReference>
<dbReference type="Proteomes" id="UP000191931">
    <property type="component" value="Unassembled WGS sequence"/>
</dbReference>
<dbReference type="RefSeq" id="WP_186441154.1">
    <property type="nucleotide sequence ID" value="NZ_LT828542.1"/>
</dbReference>
<proteinExistence type="predicted"/>
<evidence type="ECO:0008006" key="3">
    <source>
        <dbReference type="Google" id="ProtNLM"/>
    </source>
</evidence>
<protein>
    <recommendedName>
        <fullName evidence="3">DUF469 family protein</fullName>
    </recommendedName>
</protein>
<accession>A0A1W1HID2</accession>
<dbReference type="PANTHER" id="PTHR38778:SF1">
    <property type="entry name" value="CYTOPLASMIC PROTEIN"/>
    <property type="match status" value="1"/>
</dbReference>
<reference evidence="1 2" key="1">
    <citation type="submission" date="2017-03" db="EMBL/GenBank/DDBJ databases">
        <authorList>
            <person name="Afonso C.L."/>
            <person name="Miller P.J."/>
            <person name="Scott M.A."/>
            <person name="Spackman E."/>
            <person name="Goraichik I."/>
            <person name="Dimitrov K.M."/>
            <person name="Suarez D.L."/>
            <person name="Swayne D.E."/>
        </authorList>
    </citation>
    <scope>NUCLEOTIDE SEQUENCE [LARGE SCALE GENOMIC DNA]</scope>
    <source>
        <strain evidence="1">PRJEB14757</strain>
    </source>
</reference>
<organism evidence="1 2">
    <name type="scientific">Desulfamplus magnetovallimortis</name>
    <dbReference type="NCBI Taxonomy" id="1246637"/>
    <lineage>
        <taxon>Bacteria</taxon>
        <taxon>Pseudomonadati</taxon>
        <taxon>Thermodesulfobacteriota</taxon>
        <taxon>Desulfobacteria</taxon>
        <taxon>Desulfobacterales</taxon>
        <taxon>Desulfobacteraceae</taxon>
        <taxon>Desulfamplus</taxon>
    </lineage>
</organism>
<evidence type="ECO:0000313" key="2">
    <source>
        <dbReference type="Proteomes" id="UP000191931"/>
    </source>
</evidence>
<dbReference type="GO" id="GO:0005829">
    <property type="term" value="C:cytosol"/>
    <property type="evidence" value="ECO:0007669"/>
    <property type="project" value="TreeGrafter"/>
</dbReference>
<name>A0A1W1HID2_9BACT</name>
<keyword evidence="2" id="KW-1185">Reference proteome</keyword>
<dbReference type="InterPro" id="IPR007416">
    <property type="entry name" value="YggL_50S_bp"/>
</dbReference>